<organism evidence="2 3">
    <name type="scientific">Paraburkholderia aromaticivorans</name>
    <dbReference type="NCBI Taxonomy" id="2026199"/>
    <lineage>
        <taxon>Bacteria</taxon>
        <taxon>Pseudomonadati</taxon>
        <taxon>Pseudomonadota</taxon>
        <taxon>Betaproteobacteria</taxon>
        <taxon>Burkholderiales</taxon>
        <taxon>Burkholderiaceae</taxon>
        <taxon>Paraburkholderia</taxon>
    </lineage>
</organism>
<dbReference type="Gene3D" id="3.10.450.40">
    <property type="match status" value="1"/>
</dbReference>
<sequence length="170" mass="19198">MAELTPQERLQPSLLDRLTDLAPNERDESREQRVITAARLRECVTRDIAALLNCTRQWDGERLDELDGLDHVRNSVLNFGISDLAGMALSGIDAGLLQERIRTALLDFEPRLIADTVQVSVSADDSRMDSRSLSFRIEAQMWAQPMPLGLYLRTDVDLETGEFRVSQHFG</sequence>
<reference evidence="2 3" key="1">
    <citation type="submission" date="2017-08" db="EMBL/GenBank/DDBJ databases">
        <title>Identification and genetic characteristics of simultaneous BTEX- and naphthalene-degrading Paraburkholderia sp. BN5 isolated from petroleum-contaminated soil.</title>
        <authorList>
            <person name="Lee Y."/>
            <person name="Jeon C.O."/>
        </authorList>
    </citation>
    <scope>NUCLEOTIDE SEQUENCE [LARGE SCALE GENOMIC DNA]</scope>
    <source>
        <strain evidence="2 3">BN5</strain>
        <plasmid evidence="2 3">pBN1</plasmid>
    </source>
</reference>
<dbReference type="OrthoDB" id="119583at2"/>
<dbReference type="AlphaFoldDB" id="A0A248VXB5"/>
<dbReference type="Pfam" id="PF04965">
    <property type="entry name" value="GPW_gp25"/>
    <property type="match status" value="1"/>
</dbReference>
<dbReference type="SUPFAM" id="SSF160719">
    <property type="entry name" value="gpW/gp25-like"/>
    <property type="match status" value="1"/>
</dbReference>
<feature type="domain" description="IraD/Gp25-like" evidence="1">
    <location>
        <begin position="39"/>
        <end position="145"/>
    </location>
</feature>
<dbReference type="InterPro" id="IPR017737">
    <property type="entry name" value="TssE1-like"/>
</dbReference>
<evidence type="ECO:0000313" key="2">
    <source>
        <dbReference type="EMBL" id="ASW03523.1"/>
    </source>
</evidence>
<geneLocation type="plasmid" evidence="2 3">
    <name>pBN1</name>
</geneLocation>
<dbReference type="KEGG" id="parb:CJU94_35820"/>
<gene>
    <name evidence="2" type="ORF">CJU94_35820</name>
</gene>
<dbReference type="NCBIfam" id="TIGR03357">
    <property type="entry name" value="VI_zyme"/>
    <property type="match status" value="1"/>
</dbReference>
<dbReference type="EMBL" id="CP022991">
    <property type="protein sequence ID" value="ASW03523.1"/>
    <property type="molecule type" value="Genomic_DNA"/>
</dbReference>
<keyword evidence="2" id="KW-0614">Plasmid</keyword>
<name>A0A248VXB5_9BURK</name>
<dbReference type="PANTHER" id="PTHR38595:SF1">
    <property type="entry name" value="TYPE VI SECRETION SYSTEM COMPONENT TSSE1"/>
    <property type="match status" value="1"/>
</dbReference>
<dbReference type="InterPro" id="IPR007048">
    <property type="entry name" value="IraD/Gp25-like"/>
</dbReference>
<accession>A0A248VXB5</accession>
<keyword evidence="3" id="KW-1185">Reference proteome</keyword>
<evidence type="ECO:0000313" key="3">
    <source>
        <dbReference type="Proteomes" id="UP000215158"/>
    </source>
</evidence>
<evidence type="ECO:0000259" key="1">
    <source>
        <dbReference type="Pfam" id="PF04965"/>
    </source>
</evidence>
<dbReference type="RefSeq" id="WP_095423350.1">
    <property type="nucleotide sequence ID" value="NZ_CP022991.1"/>
</dbReference>
<dbReference type="PANTHER" id="PTHR38595">
    <property type="entry name" value="CYTOPLASMIC PROTEIN-RELATED"/>
    <property type="match status" value="1"/>
</dbReference>
<dbReference type="InterPro" id="IPR053176">
    <property type="entry name" value="T6SS_TssE1-like"/>
</dbReference>
<dbReference type="Proteomes" id="UP000215158">
    <property type="component" value="Plasmid pBN1"/>
</dbReference>
<protein>
    <submittedName>
        <fullName evidence="2">Type VI secretion system lysozyme</fullName>
    </submittedName>
</protein>
<proteinExistence type="predicted"/>